<dbReference type="Proteomes" id="UP000282076">
    <property type="component" value="Unassembled WGS sequence"/>
</dbReference>
<keyword evidence="2" id="KW-1133">Transmembrane helix</keyword>
<evidence type="ECO:0000256" key="2">
    <source>
        <dbReference type="SAM" id="Phobius"/>
    </source>
</evidence>
<dbReference type="AlphaFoldDB" id="A0A494XZG6"/>
<dbReference type="EMBL" id="RBZM01000004">
    <property type="protein sequence ID" value="RKP55148.1"/>
    <property type="molecule type" value="Genomic_DNA"/>
</dbReference>
<dbReference type="InterPro" id="IPR050248">
    <property type="entry name" value="Polysacc_deacetylase_ArnD"/>
</dbReference>
<keyword evidence="5" id="KW-1185">Reference proteome</keyword>
<dbReference type="SUPFAM" id="SSF88713">
    <property type="entry name" value="Glycoside hydrolase/deacetylase"/>
    <property type="match status" value="1"/>
</dbReference>
<dbReference type="CDD" id="cd10959">
    <property type="entry name" value="CE4_NodB_like_3"/>
    <property type="match status" value="1"/>
</dbReference>
<dbReference type="InterPro" id="IPR002509">
    <property type="entry name" value="NODB_dom"/>
</dbReference>
<feature type="transmembrane region" description="Helical" evidence="2">
    <location>
        <begin position="22"/>
        <end position="41"/>
    </location>
</feature>
<evidence type="ECO:0000313" key="5">
    <source>
        <dbReference type="Proteomes" id="UP000282076"/>
    </source>
</evidence>
<dbReference type="InterPro" id="IPR011330">
    <property type="entry name" value="Glyco_hydro/deAcase_b/a-brl"/>
</dbReference>
<dbReference type="Pfam" id="PF01522">
    <property type="entry name" value="Polysacc_deac_1"/>
    <property type="match status" value="1"/>
</dbReference>
<organism evidence="4 5">
    <name type="scientific">Cohnella endophytica</name>
    <dbReference type="NCBI Taxonomy" id="2419778"/>
    <lineage>
        <taxon>Bacteria</taxon>
        <taxon>Bacillati</taxon>
        <taxon>Bacillota</taxon>
        <taxon>Bacilli</taxon>
        <taxon>Bacillales</taxon>
        <taxon>Paenibacillaceae</taxon>
        <taxon>Cohnella</taxon>
    </lineage>
</organism>
<dbReference type="Pfam" id="PF22790">
    <property type="entry name" value="YkoP"/>
    <property type="match status" value="1"/>
</dbReference>
<dbReference type="GO" id="GO:0005975">
    <property type="term" value="P:carbohydrate metabolic process"/>
    <property type="evidence" value="ECO:0007669"/>
    <property type="project" value="InterPro"/>
</dbReference>
<name>A0A494XZG6_9BACL</name>
<evidence type="ECO:0000313" key="4">
    <source>
        <dbReference type="EMBL" id="RKP55148.1"/>
    </source>
</evidence>
<dbReference type="PANTHER" id="PTHR10587:SF137">
    <property type="entry name" value="4-DEOXY-4-FORMAMIDO-L-ARABINOSE-PHOSPHOUNDECAPRENOL DEFORMYLASE ARND-RELATED"/>
    <property type="match status" value="1"/>
</dbReference>
<reference evidence="4 5" key="1">
    <citation type="submission" date="2018-10" db="EMBL/GenBank/DDBJ databases">
        <title>Cohnella sp. M2MS4P-1, whole genome shotgun sequence.</title>
        <authorList>
            <person name="Tuo L."/>
        </authorList>
    </citation>
    <scope>NUCLEOTIDE SEQUENCE [LARGE SCALE GENOMIC DNA]</scope>
    <source>
        <strain evidence="4 5">M2MS4P-1</strain>
    </source>
</reference>
<dbReference type="Gene3D" id="3.20.20.370">
    <property type="entry name" value="Glycoside hydrolase/deacetylase"/>
    <property type="match status" value="1"/>
</dbReference>
<dbReference type="GO" id="GO:0016810">
    <property type="term" value="F:hydrolase activity, acting on carbon-nitrogen (but not peptide) bonds"/>
    <property type="evidence" value="ECO:0007669"/>
    <property type="project" value="InterPro"/>
</dbReference>
<sequence length="511" mass="58433">MYTYYRAHFKYGNQDGGEGMEIILWIGFYFLAFYAFLPALISRIFGFRVFMKGISDTDIALTFDDGPDPVYTPKLLDLLKRTGAKGTFFVVGENAERHPDIIARIHAEGHVIGIHNYVHHTNWFMRPSTVKRQIHRTSDVIKRITGSRPMYYRPPWGIVNVFDFANLGYLQIVLWSELFGDWRKRVGAEKLYKRMKRKLKPGQVFLLHDCGITFGADRDAPASTISALERILDDGKQLGFRFVGIDDMIAVTERAKNAKISARRDAKSPISRGEPADDNQQAIGPVKKIIVSLWMVYEKVFHVLFRLRPVGTSHFFNYRIRKYSGPPLDFVEGQTLRSGDQIMEIHFDNQMLFDLSMKSKSTMQVGIRIIREMQGALPDMARELAIAPKGDQVKALYGISMIHRGADVLGYETFELPKSMFSWMTNLYLRFLIRVIHPSGNERVRGKGDTMNPRMIVMPREMLLSWADESSPRKRRPANKNSAEIESAASISADREVELADFEESTIGKLV</sequence>
<feature type="region of interest" description="Disordered" evidence="1">
    <location>
        <begin position="468"/>
        <end position="487"/>
    </location>
</feature>
<evidence type="ECO:0000259" key="3">
    <source>
        <dbReference type="PROSITE" id="PS51677"/>
    </source>
</evidence>
<evidence type="ECO:0000256" key="1">
    <source>
        <dbReference type="SAM" id="MobiDB-lite"/>
    </source>
</evidence>
<gene>
    <name evidence="4" type="ORF">D7Z26_07965</name>
</gene>
<proteinExistence type="predicted"/>
<feature type="domain" description="NodB homology" evidence="3">
    <location>
        <begin position="57"/>
        <end position="243"/>
    </location>
</feature>
<keyword evidence="2" id="KW-0812">Transmembrane</keyword>
<comment type="caution">
    <text evidence="4">The sequence shown here is derived from an EMBL/GenBank/DDBJ whole genome shotgun (WGS) entry which is preliminary data.</text>
</comment>
<protein>
    <submittedName>
        <fullName evidence="4">Polysaccharide deacetylase family protein</fullName>
    </submittedName>
</protein>
<accession>A0A494XZG6</accession>
<keyword evidence="2" id="KW-0472">Membrane</keyword>
<dbReference type="InterPro" id="IPR054467">
    <property type="entry name" value="YkoP-like_dom"/>
</dbReference>
<dbReference type="PANTHER" id="PTHR10587">
    <property type="entry name" value="GLYCOSYL TRANSFERASE-RELATED"/>
    <property type="match status" value="1"/>
</dbReference>
<dbReference type="PROSITE" id="PS51677">
    <property type="entry name" value="NODB"/>
    <property type="match status" value="1"/>
</dbReference>